<dbReference type="PATRIC" id="fig|1588748.3.peg.805"/>
<proteinExistence type="inferred from homology"/>
<keyword evidence="8" id="KW-0021">Allosteric enzyme</keyword>
<dbReference type="InterPro" id="IPR000634">
    <property type="entry name" value="Ser/Thr_deHydtase_PyrdxlP-BS"/>
</dbReference>
<evidence type="ECO:0000313" key="15">
    <source>
        <dbReference type="Proteomes" id="UP000070160"/>
    </source>
</evidence>
<evidence type="ECO:0000256" key="4">
    <source>
        <dbReference type="ARBA" id="ARBA00010869"/>
    </source>
</evidence>
<organism evidence="14 15">
    <name type="scientific">Megasphaera hutchinsoni</name>
    <dbReference type="NCBI Taxonomy" id="1588748"/>
    <lineage>
        <taxon>Bacteria</taxon>
        <taxon>Bacillati</taxon>
        <taxon>Bacillota</taxon>
        <taxon>Negativicutes</taxon>
        <taxon>Veillonellales</taxon>
        <taxon>Veillonellaceae</taxon>
        <taxon>Megasphaera</taxon>
    </lineage>
</organism>
<comment type="catalytic activity">
    <reaction evidence="1">
        <text>L-threonine = 2-oxobutanoate + NH4(+)</text>
        <dbReference type="Rhea" id="RHEA:22108"/>
        <dbReference type="ChEBI" id="CHEBI:16763"/>
        <dbReference type="ChEBI" id="CHEBI:28938"/>
        <dbReference type="ChEBI" id="CHEBI:57926"/>
        <dbReference type="EC" id="4.3.1.19"/>
    </reaction>
</comment>
<evidence type="ECO:0000256" key="10">
    <source>
        <dbReference type="ARBA" id="ARBA00023239"/>
    </source>
</evidence>
<evidence type="ECO:0000256" key="11">
    <source>
        <dbReference type="ARBA" id="ARBA00025527"/>
    </source>
</evidence>
<comment type="pathway">
    <text evidence="3">Amino-acid degradation; L-threonine degradation via propanoate pathway; propanoate from L-threonine: step 1/4.</text>
</comment>
<dbReference type="GO" id="GO:0030170">
    <property type="term" value="F:pyridoxal phosphate binding"/>
    <property type="evidence" value="ECO:0007669"/>
    <property type="project" value="InterPro"/>
</dbReference>
<evidence type="ECO:0000256" key="2">
    <source>
        <dbReference type="ARBA" id="ARBA00001933"/>
    </source>
</evidence>
<dbReference type="GO" id="GO:0004794">
    <property type="term" value="F:threonine deaminase activity"/>
    <property type="evidence" value="ECO:0007669"/>
    <property type="project" value="UniProtKB-EC"/>
</dbReference>
<comment type="subunit">
    <text evidence="5">In the native structure, TdcB is in a dimeric form, whereas in the TdcB-AMP complex, it exists in a tetrameric form (dimer of dimers).</text>
</comment>
<sequence length="414" mass="44245">MVQKGVHLMSQETVTLAMIQAARERLKGVAQKTGLSYTHSVSDRAGCKVFLKMENLQRTGSFKLRGAYNKVATLSDEERKKGVIAASAGNHAQGVALAASEYGCQSTICMPKHAPLAKVAATRGYGANVVLHGDFFDEAAAKAVELMNERGYTFVHPFNDPEVIAGQGTIALEILEQLAETEVIVAPIGGGGLISGLAIAAKSINPNIKIVGVQSKNMPSMQQSLAKGSPTTCNGKATLADGIAVKTPGDVTYRICQQYVDDIVTVDENEIAEAILLLLERAKTVSEGAGAVPIAALLNGKISGIRNKRVVAMVSGGNIDVNNMTRVINRGLIRSWRKMVFETVVSDNPGEMVKLLSLISRSHANIISITHDRSQHGISIGFTAVGLELETANEKHVEYLVEMLKENGYPVQLK</sequence>
<evidence type="ECO:0000256" key="12">
    <source>
        <dbReference type="ARBA" id="ARBA00031427"/>
    </source>
</evidence>
<dbReference type="InterPro" id="IPR005789">
    <property type="entry name" value="Thr_deHydtase_catblc"/>
</dbReference>
<accession>A0A134CGS9</accession>
<dbReference type="GO" id="GO:0070689">
    <property type="term" value="P:L-threonine catabolic process to propionate"/>
    <property type="evidence" value="ECO:0007669"/>
    <property type="project" value="UniProtKB-UniPathway"/>
</dbReference>
<keyword evidence="15" id="KW-1185">Reference proteome</keyword>
<dbReference type="EC" id="4.3.1.19" evidence="6"/>
<dbReference type="CDD" id="cd04886">
    <property type="entry name" value="ACT_ThrD-II-like"/>
    <property type="match status" value="1"/>
</dbReference>
<dbReference type="UniPathway" id="UPA00052">
    <property type="reaction ID" value="UER00507"/>
</dbReference>
<dbReference type="InterPro" id="IPR050147">
    <property type="entry name" value="Ser/Thr_Dehydratase"/>
</dbReference>
<dbReference type="PANTHER" id="PTHR48078">
    <property type="entry name" value="THREONINE DEHYDRATASE, MITOCHONDRIAL-RELATED"/>
    <property type="match status" value="1"/>
</dbReference>
<evidence type="ECO:0000256" key="3">
    <source>
        <dbReference type="ARBA" id="ARBA00004958"/>
    </source>
</evidence>
<dbReference type="PROSITE" id="PS00165">
    <property type="entry name" value="DEHYDRATASE_SER_THR"/>
    <property type="match status" value="1"/>
</dbReference>
<evidence type="ECO:0000256" key="6">
    <source>
        <dbReference type="ARBA" id="ARBA00012096"/>
    </source>
</evidence>
<dbReference type="Proteomes" id="UP000070160">
    <property type="component" value="Unassembled WGS sequence"/>
</dbReference>
<dbReference type="NCBIfam" id="TIGR01127">
    <property type="entry name" value="ilvA_1Cterm"/>
    <property type="match status" value="1"/>
</dbReference>
<dbReference type="InterPro" id="IPR044561">
    <property type="entry name" value="ACT_ThrD-II-like"/>
</dbReference>
<dbReference type="PANTHER" id="PTHR48078:SF6">
    <property type="entry name" value="L-THREONINE DEHYDRATASE CATABOLIC TDCB"/>
    <property type="match status" value="1"/>
</dbReference>
<feature type="domain" description="ACT" evidence="13">
    <location>
        <begin position="340"/>
        <end position="414"/>
    </location>
</feature>
<evidence type="ECO:0000313" key="14">
    <source>
        <dbReference type="EMBL" id="KXB91426.1"/>
    </source>
</evidence>
<reference evidence="15" key="1">
    <citation type="submission" date="2016-01" db="EMBL/GenBank/DDBJ databases">
        <authorList>
            <person name="Mitreva M."/>
            <person name="Pepin K.H."/>
            <person name="Mihindukulasuriya K.A."/>
            <person name="Fulton R."/>
            <person name="Fronick C."/>
            <person name="O'Laughlin M."/>
            <person name="Miner T."/>
            <person name="Herter B."/>
            <person name="Rosa B.A."/>
            <person name="Cordes M."/>
            <person name="Tomlinson C."/>
            <person name="Wollam A."/>
            <person name="Palsikar V.B."/>
            <person name="Mardis E.R."/>
            <person name="Wilson R.K."/>
        </authorList>
    </citation>
    <scope>NUCLEOTIDE SEQUENCE [LARGE SCALE GENOMIC DNA]</scope>
    <source>
        <strain evidence="15">KA00182</strain>
    </source>
</reference>
<evidence type="ECO:0000259" key="13">
    <source>
        <dbReference type="PROSITE" id="PS51671"/>
    </source>
</evidence>
<dbReference type="InterPro" id="IPR036052">
    <property type="entry name" value="TrpB-like_PALP_sf"/>
</dbReference>
<evidence type="ECO:0000256" key="9">
    <source>
        <dbReference type="ARBA" id="ARBA00022898"/>
    </source>
</evidence>
<gene>
    <name evidence="14" type="ORF">HMPREF3182_00840</name>
</gene>
<comment type="similarity">
    <text evidence="4">Belongs to the serine/threonine dehydratase family.</text>
</comment>
<dbReference type="CDD" id="cd01562">
    <property type="entry name" value="Thr-dehyd"/>
    <property type="match status" value="1"/>
</dbReference>
<dbReference type="FunFam" id="3.40.50.1100:FF:000005">
    <property type="entry name" value="Threonine dehydratase catabolic"/>
    <property type="match status" value="1"/>
</dbReference>
<dbReference type="EMBL" id="LSDT01000035">
    <property type="protein sequence ID" value="KXB91426.1"/>
    <property type="molecule type" value="Genomic_DNA"/>
</dbReference>
<dbReference type="Pfam" id="PF00291">
    <property type="entry name" value="PALP"/>
    <property type="match status" value="1"/>
</dbReference>
<evidence type="ECO:0000256" key="5">
    <source>
        <dbReference type="ARBA" id="ARBA00011447"/>
    </source>
</evidence>
<dbReference type="STRING" id="1588748.HMPREF3182_00840"/>
<protein>
    <recommendedName>
        <fullName evidence="7">L-threonine dehydratase catabolic TdcB</fullName>
        <ecNumber evidence="6">4.3.1.19</ecNumber>
    </recommendedName>
    <alternativeName>
        <fullName evidence="12">Threonine deaminase</fullName>
    </alternativeName>
</protein>
<comment type="function">
    <text evidence="11">Catalyzes the anaerobic formation of alpha-ketobutyrate and ammonia from threonine in a two-step reaction. The first step involved a dehydration of threonine and a production of enamine intermediates (aminocrotonate), which tautomerizes to its imine form (iminobutyrate). Both intermediates are unstable and short-lived. The second step is the nonenzymatic hydrolysis of the enamine/imine intermediates to form 2-ketobutyrate and free ammonia. In the low water environment of the cell, the second step is accelerated by RidA.</text>
</comment>
<evidence type="ECO:0000256" key="1">
    <source>
        <dbReference type="ARBA" id="ARBA00001274"/>
    </source>
</evidence>
<keyword evidence="9" id="KW-0663">Pyridoxal phosphate</keyword>
<comment type="cofactor">
    <cofactor evidence="2">
        <name>pyridoxal 5'-phosphate</name>
        <dbReference type="ChEBI" id="CHEBI:597326"/>
    </cofactor>
</comment>
<name>A0A134CGS9_9FIRM</name>
<comment type="caution">
    <text evidence="14">The sequence shown here is derived from an EMBL/GenBank/DDBJ whole genome shotgun (WGS) entry which is preliminary data.</text>
</comment>
<dbReference type="GO" id="GO:0006565">
    <property type="term" value="P:L-serine catabolic process"/>
    <property type="evidence" value="ECO:0007669"/>
    <property type="project" value="TreeGrafter"/>
</dbReference>
<dbReference type="InterPro" id="IPR001926">
    <property type="entry name" value="TrpB-like_PALP"/>
</dbReference>
<keyword evidence="10 14" id="KW-0456">Lyase</keyword>
<dbReference type="GO" id="GO:0009097">
    <property type="term" value="P:isoleucine biosynthetic process"/>
    <property type="evidence" value="ECO:0007669"/>
    <property type="project" value="TreeGrafter"/>
</dbReference>
<dbReference type="GO" id="GO:0003941">
    <property type="term" value="F:L-serine ammonia-lyase activity"/>
    <property type="evidence" value="ECO:0007669"/>
    <property type="project" value="TreeGrafter"/>
</dbReference>
<dbReference type="FunFam" id="3.40.50.1100:FF:000007">
    <property type="entry name" value="L-threonine dehydratase catabolic TdcB"/>
    <property type="match status" value="1"/>
</dbReference>
<dbReference type="PROSITE" id="PS51671">
    <property type="entry name" value="ACT"/>
    <property type="match status" value="1"/>
</dbReference>
<dbReference type="AlphaFoldDB" id="A0A134CGS9"/>
<dbReference type="Gene3D" id="3.40.50.1100">
    <property type="match status" value="2"/>
</dbReference>
<evidence type="ECO:0000256" key="8">
    <source>
        <dbReference type="ARBA" id="ARBA00022533"/>
    </source>
</evidence>
<evidence type="ECO:0000256" key="7">
    <source>
        <dbReference type="ARBA" id="ARBA00022248"/>
    </source>
</evidence>
<dbReference type="SUPFAM" id="SSF53686">
    <property type="entry name" value="Tryptophan synthase beta subunit-like PLP-dependent enzymes"/>
    <property type="match status" value="1"/>
</dbReference>
<dbReference type="InterPro" id="IPR002912">
    <property type="entry name" value="ACT_dom"/>
</dbReference>